<evidence type="ECO:0000256" key="1">
    <source>
        <dbReference type="SAM" id="Phobius"/>
    </source>
</evidence>
<keyword evidence="1" id="KW-1133">Transmembrane helix</keyword>
<organism evidence="2 3">
    <name type="scientific">Diploptera punctata</name>
    <name type="common">Pacific beetle cockroach</name>
    <dbReference type="NCBI Taxonomy" id="6984"/>
    <lineage>
        <taxon>Eukaryota</taxon>
        <taxon>Metazoa</taxon>
        <taxon>Ecdysozoa</taxon>
        <taxon>Arthropoda</taxon>
        <taxon>Hexapoda</taxon>
        <taxon>Insecta</taxon>
        <taxon>Pterygota</taxon>
        <taxon>Neoptera</taxon>
        <taxon>Polyneoptera</taxon>
        <taxon>Dictyoptera</taxon>
        <taxon>Blattodea</taxon>
        <taxon>Blaberoidea</taxon>
        <taxon>Blaberidae</taxon>
        <taxon>Diplopterinae</taxon>
        <taxon>Diploptera</taxon>
    </lineage>
</organism>
<keyword evidence="3" id="KW-1185">Reference proteome</keyword>
<feature type="non-terminal residue" evidence="2">
    <location>
        <position position="1"/>
    </location>
</feature>
<dbReference type="EMBL" id="JASPKZ010009809">
    <property type="protein sequence ID" value="KAJ9576089.1"/>
    <property type="molecule type" value="Genomic_DNA"/>
</dbReference>
<keyword evidence="1" id="KW-0812">Transmembrane</keyword>
<evidence type="ECO:0000313" key="2">
    <source>
        <dbReference type="EMBL" id="KAJ9576089.1"/>
    </source>
</evidence>
<comment type="caution">
    <text evidence="2">The sequence shown here is derived from an EMBL/GenBank/DDBJ whole genome shotgun (WGS) entry which is preliminary data.</text>
</comment>
<protein>
    <submittedName>
        <fullName evidence="2">Uncharacterized protein</fullName>
    </submittedName>
</protein>
<feature type="transmembrane region" description="Helical" evidence="1">
    <location>
        <begin position="56"/>
        <end position="77"/>
    </location>
</feature>
<feature type="non-terminal residue" evidence="2">
    <location>
        <position position="78"/>
    </location>
</feature>
<sequence>TVIFDFSPQNSSCVIGMKRERILQKSVRFELEACRSLMLGMNRDSRVIISYSHYSLYLFLFISLSSICISSIFLFFFP</sequence>
<dbReference type="Proteomes" id="UP001233999">
    <property type="component" value="Unassembled WGS sequence"/>
</dbReference>
<accession>A0AAD8E447</accession>
<keyword evidence="1" id="KW-0472">Membrane</keyword>
<gene>
    <name evidence="2" type="ORF">L9F63_007054</name>
</gene>
<evidence type="ECO:0000313" key="3">
    <source>
        <dbReference type="Proteomes" id="UP001233999"/>
    </source>
</evidence>
<reference evidence="2" key="2">
    <citation type="submission" date="2023-05" db="EMBL/GenBank/DDBJ databases">
        <authorList>
            <person name="Fouks B."/>
        </authorList>
    </citation>
    <scope>NUCLEOTIDE SEQUENCE</scope>
    <source>
        <strain evidence="2">Stay&amp;Tobe</strain>
        <tissue evidence="2">Testes</tissue>
    </source>
</reference>
<name>A0AAD8E447_DIPPU</name>
<proteinExistence type="predicted"/>
<dbReference type="AlphaFoldDB" id="A0AAD8E447"/>
<reference evidence="2" key="1">
    <citation type="journal article" date="2023" name="IScience">
        <title>Live-bearing cockroach genome reveals convergent evolutionary mechanisms linked to viviparity in insects and beyond.</title>
        <authorList>
            <person name="Fouks B."/>
            <person name="Harrison M.C."/>
            <person name="Mikhailova A.A."/>
            <person name="Marchal E."/>
            <person name="English S."/>
            <person name="Carruthers M."/>
            <person name="Jennings E.C."/>
            <person name="Chiamaka E.L."/>
            <person name="Frigard R.A."/>
            <person name="Pippel M."/>
            <person name="Attardo G.M."/>
            <person name="Benoit J.B."/>
            <person name="Bornberg-Bauer E."/>
            <person name="Tobe S.S."/>
        </authorList>
    </citation>
    <scope>NUCLEOTIDE SEQUENCE</scope>
    <source>
        <strain evidence="2">Stay&amp;Tobe</strain>
    </source>
</reference>